<name>A0A2S6IRQ5_9FLAO</name>
<dbReference type="Pfam" id="PF13205">
    <property type="entry name" value="Big_5"/>
    <property type="match status" value="1"/>
</dbReference>
<gene>
    <name evidence="3" type="ORF">LY01_00660</name>
</gene>
<evidence type="ECO:0000313" key="4">
    <source>
        <dbReference type="Proteomes" id="UP000239002"/>
    </source>
</evidence>
<keyword evidence="4" id="KW-1185">Reference proteome</keyword>
<evidence type="ECO:0000256" key="1">
    <source>
        <dbReference type="ARBA" id="ARBA00022729"/>
    </source>
</evidence>
<proteinExistence type="predicted"/>
<evidence type="ECO:0000313" key="3">
    <source>
        <dbReference type="EMBL" id="PPK96835.1"/>
    </source>
</evidence>
<keyword evidence="1" id="KW-0732">Signal</keyword>
<comment type="caution">
    <text evidence="3">The sequence shown here is derived from an EMBL/GenBank/DDBJ whole genome shotgun (WGS) entry which is preliminary data.</text>
</comment>
<dbReference type="InterPro" id="IPR032812">
    <property type="entry name" value="SbsA_Ig"/>
</dbReference>
<evidence type="ECO:0000259" key="2">
    <source>
        <dbReference type="Pfam" id="PF13205"/>
    </source>
</evidence>
<feature type="domain" description="SbsA Ig-like" evidence="2">
    <location>
        <begin position="40"/>
        <end position="142"/>
    </location>
</feature>
<protein>
    <submittedName>
        <fullName evidence="3">Ig-like domain-containing protein</fullName>
    </submittedName>
</protein>
<dbReference type="EMBL" id="PTJE01000001">
    <property type="protein sequence ID" value="PPK96835.1"/>
    <property type="molecule type" value="Genomic_DNA"/>
</dbReference>
<dbReference type="Proteomes" id="UP000239002">
    <property type="component" value="Unassembled WGS sequence"/>
</dbReference>
<reference evidence="3 4" key="1">
    <citation type="submission" date="2018-02" db="EMBL/GenBank/DDBJ databases">
        <title>Genomic Encyclopedia of Archaeal and Bacterial Type Strains, Phase II (KMG-II): from individual species to whole genera.</title>
        <authorList>
            <person name="Goeker M."/>
        </authorList>
    </citation>
    <scope>NUCLEOTIDE SEQUENCE [LARGE SCALE GENOMIC DNA]</scope>
    <source>
        <strain evidence="3 4">DSM 16809</strain>
    </source>
</reference>
<accession>A0A2S6IRQ5</accession>
<sequence>MHTLNIPVKKHLLNILAVLLIAITLVQCAKKGSPTGGPVDEKPPVILRMYPDNYTRNFKNRIIEIEFDEFVKLNDLQKQLVISPPLKTRPTITPQGTPSRKITIEITDTLKDNTTYVFNFGQSIVDNNEGNPYPFFKYVFSTGTVIDSLTLKGKITDALNYEAEEFVNVLLYEVNEEYTDSIIYKEQPRYVLNTLDSLTTFTMENLKEGTYKMVALKEENYDLRFDVTRDKIGFITEHITIPSDKVYELNMYQQELDPSIKKITQQAPSRLYVGYTGNVDDLNIEPTNKSLITKSRLTQLEKKDTLQYWYQPVIKQDSVMISTTVSNQEEEFKVRLKELTKDTLSIKKGNDFSLNKPFTFSASTPIEKVDTSFMKLIDKDSLQVSFTTRLDSLKNNAVVDFERKESQKYNLTLFPGAVTDFYGEKNTDTLSYNFNTVKSTSLGNISVTINNTGEFPILIQITKKDLSIELQQSVDKNGTYNFFYLNPGNYYIRVVYDTNRNGKYDAGNFLKGIQPEKVVYHPEVVELKPNWDRVYNLNLK</sequence>
<organism evidence="3 4">
    <name type="scientific">Nonlabens xylanidelens</name>
    <dbReference type="NCBI Taxonomy" id="191564"/>
    <lineage>
        <taxon>Bacteria</taxon>
        <taxon>Pseudomonadati</taxon>
        <taxon>Bacteroidota</taxon>
        <taxon>Flavobacteriia</taxon>
        <taxon>Flavobacteriales</taxon>
        <taxon>Flavobacteriaceae</taxon>
        <taxon>Nonlabens</taxon>
    </lineage>
</organism>
<dbReference type="AlphaFoldDB" id="A0A2S6IRQ5"/>